<evidence type="ECO:0000313" key="1">
    <source>
        <dbReference type="EMBL" id="KAH7995424.1"/>
    </source>
</evidence>
<comment type="caution">
    <text evidence="1">The sequence shown here is derived from an EMBL/GenBank/DDBJ whole genome shotgun (WGS) entry which is preliminary data.</text>
</comment>
<organism evidence="1 2">
    <name type="scientific">Sphaerodactylus townsendi</name>
    <dbReference type="NCBI Taxonomy" id="933632"/>
    <lineage>
        <taxon>Eukaryota</taxon>
        <taxon>Metazoa</taxon>
        <taxon>Chordata</taxon>
        <taxon>Craniata</taxon>
        <taxon>Vertebrata</taxon>
        <taxon>Euteleostomi</taxon>
        <taxon>Lepidosauria</taxon>
        <taxon>Squamata</taxon>
        <taxon>Bifurcata</taxon>
        <taxon>Gekkota</taxon>
        <taxon>Sphaerodactylidae</taxon>
        <taxon>Sphaerodactylus</taxon>
    </lineage>
</organism>
<accession>A0ACB8ESF1</accession>
<proteinExistence type="predicted"/>
<evidence type="ECO:0000313" key="2">
    <source>
        <dbReference type="Proteomes" id="UP000827872"/>
    </source>
</evidence>
<protein>
    <submittedName>
        <fullName evidence="1">Uncharacterized protein</fullName>
    </submittedName>
</protein>
<gene>
    <name evidence="1" type="ORF">K3G42_025447</name>
</gene>
<keyword evidence="2" id="KW-1185">Reference proteome</keyword>
<dbReference type="EMBL" id="CM037620">
    <property type="protein sequence ID" value="KAH7995424.1"/>
    <property type="molecule type" value="Genomic_DNA"/>
</dbReference>
<reference evidence="1" key="1">
    <citation type="submission" date="2021-08" db="EMBL/GenBank/DDBJ databases">
        <title>The first chromosome-level gecko genome reveals the dynamic sex chromosomes of Neotropical dwarf geckos (Sphaerodactylidae: Sphaerodactylus).</title>
        <authorList>
            <person name="Pinto B.J."/>
            <person name="Keating S.E."/>
            <person name="Gamble T."/>
        </authorList>
    </citation>
    <scope>NUCLEOTIDE SEQUENCE</scope>
    <source>
        <strain evidence="1">TG3544</strain>
    </source>
</reference>
<sequence>MPLGAGKLTVRDRSGQGLPSQLKSPHSSKQNLSVTLAGLVSCRFSHQEPNPQGEAACLQQGSTCPRVLSFLKLRTLPKYLKCQGRGESQVGKISSIVHMIL</sequence>
<dbReference type="Proteomes" id="UP000827872">
    <property type="component" value="Linkage Group LG07"/>
</dbReference>
<name>A0ACB8ESF1_9SAUR</name>